<keyword evidence="9" id="KW-1185">Reference proteome</keyword>
<accession>A0A9P3PHX7</accession>
<keyword evidence="6 7" id="KW-0472">Membrane</keyword>
<dbReference type="PANTHER" id="PTHR21382:SF1">
    <property type="entry name" value="NADH DEHYDROGENASE [UBIQUINONE] 1 ALPHA SUBCOMPLEX SUBUNIT 11"/>
    <property type="match status" value="1"/>
</dbReference>
<keyword evidence="2 7" id="KW-0812">Transmembrane</keyword>
<dbReference type="PANTHER" id="PTHR21382">
    <property type="entry name" value="NADH-UBIQUINONE OXIDOREDUCTASE SUBUNIT"/>
    <property type="match status" value="1"/>
</dbReference>
<gene>
    <name evidence="8" type="ORF">LshimejAT787_0303840</name>
</gene>
<organism evidence="8 9">
    <name type="scientific">Lyophyllum shimeji</name>
    <name type="common">Hon-shimeji</name>
    <name type="synonym">Tricholoma shimeji</name>
    <dbReference type="NCBI Taxonomy" id="47721"/>
    <lineage>
        <taxon>Eukaryota</taxon>
        <taxon>Fungi</taxon>
        <taxon>Dikarya</taxon>
        <taxon>Basidiomycota</taxon>
        <taxon>Agaricomycotina</taxon>
        <taxon>Agaricomycetes</taxon>
        <taxon>Agaricomycetidae</taxon>
        <taxon>Agaricales</taxon>
        <taxon>Tricholomatineae</taxon>
        <taxon>Lyophyllaceae</taxon>
        <taxon>Lyophyllum</taxon>
    </lineage>
</organism>
<evidence type="ECO:0000256" key="1">
    <source>
        <dbReference type="ARBA" id="ARBA00004448"/>
    </source>
</evidence>
<reference evidence="8" key="1">
    <citation type="submission" date="2022-07" db="EMBL/GenBank/DDBJ databases">
        <title>The genome of Lyophyllum shimeji provides insight into the initial evolution of ectomycorrhizal fungal genome.</title>
        <authorList>
            <person name="Kobayashi Y."/>
            <person name="Shibata T."/>
            <person name="Hirakawa H."/>
            <person name="Shigenobu S."/>
            <person name="Nishiyama T."/>
            <person name="Yamada A."/>
            <person name="Hasebe M."/>
            <person name="Kawaguchi M."/>
        </authorList>
    </citation>
    <scope>NUCLEOTIDE SEQUENCE</scope>
    <source>
        <strain evidence="8">AT787</strain>
    </source>
</reference>
<evidence type="ECO:0000256" key="7">
    <source>
        <dbReference type="SAM" id="Phobius"/>
    </source>
</evidence>
<protein>
    <submittedName>
        <fullName evidence="8">Nadh-ubiquinone oxidoreductase 21.3 kDa subunit</fullName>
    </submittedName>
</protein>
<sequence>MSEEGYTPKASLKYASIVGLQGAGIGAFISAIQNALGTHPHGAMGFVTRTGGTIGFFAAMGATFALTESVVANQRRKDDAVNGAVGACAAGFLAGIRARSIPMALGSCAVLGAAMGTFDYCGQLTGDASLSAEERRKRFFKQPPKPLVDATAE</sequence>
<evidence type="ECO:0000256" key="2">
    <source>
        <dbReference type="ARBA" id="ARBA00022692"/>
    </source>
</evidence>
<dbReference type="InterPro" id="IPR039205">
    <property type="entry name" value="NDUFA11"/>
</dbReference>
<dbReference type="GO" id="GO:0045271">
    <property type="term" value="C:respiratory chain complex I"/>
    <property type="evidence" value="ECO:0007669"/>
    <property type="project" value="InterPro"/>
</dbReference>
<dbReference type="OrthoDB" id="1913277at2759"/>
<comment type="subcellular location">
    <subcellularLocation>
        <location evidence="1">Mitochondrion inner membrane</location>
        <topology evidence="1">Multi-pass membrane protein</topology>
    </subcellularLocation>
</comment>
<dbReference type="GO" id="GO:0005743">
    <property type="term" value="C:mitochondrial inner membrane"/>
    <property type="evidence" value="ECO:0007669"/>
    <property type="project" value="UniProtKB-SubCell"/>
</dbReference>
<dbReference type="AlphaFoldDB" id="A0A9P3PHX7"/>
<dbReference type="EMBL" id="BRPK01000003">
    <property type="protein sequence ID" value="GLB36096.1"/>
    <property type="molecule type" value="Genomic_DNA"/>
</dbReference>
<keyword evidence="5" id="KW-0496">Mitochondrion</keyword>
<dbReference type="Proteomes" id="UP001063166">
    <property type="component" value="Unassembled WGS sequence"/>
</dbReference>
<evidence type="ECO:0000313" key="9">
    <source>
        <dbReference type="Proteomes" id="UP001063166"/>
    </source>
</evidence>
<keyword evidence="4 7" id="KW-1133">Transmembrane helix</keyword>
<evidence type="ECO:0000256" key="6">
    <source>
        <dbReference type="ARBA" id="ARBA00023136"/>
    </source>
</evidence>
<evidence type="ECO:0000256" key="5">
    <source>
        <dbReference type="ARBA" id="ARBA00023128"/>
    </source>
</evidence>
<comment type="caution">
    <text evidence="8">The sequence shown here is derived from an EMBL/GenBank/DDBJ whole genome shotgun (WGS) entry which is preliminary data.</text>
</comment>
<dbReference type="GO" id="GO:0006120">
    <property type="term" value="P:mitochondrial electron transport, NADH to ubiquinone"/>
    <property type="evidence" value="ECO:0007669"/>
    <property type="project" value="InterPro"/>
</dbReference>
<evidence type="ECO:0000256" key="4">
    <source>
        <dbReference type="ARBA" id="ARBA00022989"/>
    </source>
</evidence>
<name>A0A9P3PHX7_LYOSH</name>
<feature type="transmembrane region" description="Helical" evidence="7">
    <location>
        <begin position="44"/>
        <end position="67"/>
    </location>
</feature>
<evidence type="ECO:0000256" key="3">
    <source>
        <dbReference type="ARBA" id="ARBA00022792"/>
    </source>
</evidence>
<feature type="transmembrane region" description="Helical" evidence="7">
    <location>
        <begin position="12"/>
        <end position="32"/>
    </location>
</feature>
<evidence type="ECO:0000313" key="8">
    <source>
        <dbReference type="EMBL" id="GLB36096.1"/>
    </source>
</evidence>
<keyword evidence="3" id="KW-0999">Mitochondrion inner membrane</keyword>
<proteinExistence type="predicted"/>